<dbReference type="GO" id="GO:0006071">
    <property type="term" value="P:glycerol metabolic process"/>
    <property type="evidence" value="ECO:0007669"/>
    <property type="project" value="UniProtKB-UniRule"/>
</dbReference>
<sequence length="189" mass="21055">MHFGGQSILPAARSIKEVERLMESDFEYIVLLHTHIGQLSSLVKELKRNHKKVLLHADMVQGLRNDEYAAQFLSQTIRPAGLISTRNNVVAAAKQAGLLAIQRLFLLDSMALETSYRLMQKNKPDYIEVLPGILPARIIHEVQSETGVPLIAGGLIRNKEDVKTAFEGGVVSITTSRSELWKEGKKSKQ</sequence>
<dbReference type="GO" id="GO:0001072">
    <property type="term" value="F:transcription antitermination factor activity, RNA binding"/>
    <property type="evidence" value="ECO:0007669"/>
    <property type="project" value="TreeGrafter"/>
</dbReference>
<keyword evidence="1" id="KW-0805">Transcription regulation</keyword>
<dbReference type="PANTHER" id="PTHR35787:SF1">
    <property type="entry name" value="GLYCEROL UPTAKE OPERON ANTITERMINATOR REGULATORY PROTEIN"/>
    <property type="match status" value="1"/>
</dbReference>
<proteinExistence type="predicted"/>
<name>A0A1G8I696_9BACI</name>
<protein>
    <recommendedName>
        <fullName evidence="1">Glycerol uptake operon antiterminator regulatory protein</fullName>
    </recommendedName>
</protein>
<dbReference type="InterPro" id="IPR006699">
    <property type="entry name" value="GlpP"/>
</dbReference>
<evidence type="ECO:0000313" key="2">
    <source>
        <dbReference type="EMBL" id="SDI14468.1"/>
    </source>
</evidence>
<dbReference type="RefSeq" id="WP_091584268.1">
    <property type="nucleotide sequence ID" value="NZ_FNDU01000005.1"/>
</dbReference>
<dbReference type="AlphaFoldDB" id="A0A1G8I696"/>
<keyword evidence="1" id="KW-0694">RNA-binding</keyword>
<organism evidence="2 3">
    <name type="scientific">Alteribacillus bidgolensis</name>
    <dbReference type="NCBI Taxonomy" id="930129"/>
    <lineage>
        <taxon>Bacteria</taxon>
        <taxon>Bacillati</taxon>
        <taxon>Bacillota</taxon>
        <taxon>Bacilli</taxon>
        <taxon>Bacillales</taxon>
        <taxon>Bacillaceae</taxon>
        <taxon>Alteribacillus</taxon>
    </lineage>
</organism>
<evidence type="ECO:0000256" key="1">
    <source>
        <dbReference type="PIRNR" id="PIRNR016897"/>
    </source>
</evidence>
<gene>
    <name evidence="2" type="ORF">SAMN05216352_10556</name>
</gene>
<dbReference type="OrthoDB" id="9799580at2"/>
<dbReference type="PIRSF" id="PIRSF016897">
    <property type="entry name" value="GlpP"/>
    <property type="match status" value="1"/>
</dbReference>
<keyword evidence="1" id="KW-0804">Transcription</keyword>
<comment type="function">
    <text evidence="1">Regulates expression of the glpD operon. In the presence of glycerol 3-phosphate (G3P) causes antitermination of transcription of glpD at the inverted repeat of the leader region to enhance its transcription. Binds and stabilizes glpD leader mRNA.</text>
</comment>
<dbReference type="Gene3D" id="3.20.20.70">
    <property type="entry name" value="Aldolase class I"/>
    <property type="match status" value="1"/>
</dbReference>
<evidence type="ECO:0000313" key="3">
    <source>
        <dbReference type="Proteomes" id="UP000199017"/>
    </source>
</evidence>
<dbReference type="SUPFAM" id="SSF110391">
    <property type="entry name" value="GlpP-like"/>
    <property type="match status" value="1"/>
</dbReference>
<dbReference type="Pfam" id="PF04309">
    <property type="entry name" value="G3P_antiterm"/>
    <property type="match status" value="1"/>
</dbReference>
<dbReference type="Proteomes" id="UP000199017">
    <property type="component" value="Unassembled WGS sequence"/>
</dbReference>
<dbReference type="PANTHER" id="PTHR35787">
    <property type="entry name" value="GLYCEROL UPTAKE OPERON ANTITERMINATOR REGULATORY PROTEIN"/>
    <property type="match status" value="1"/>
</dbReference>
<dbReference type="GO" id="GO:0003723">
    <property type="term" value="F:RNA binding"/>
    <property type="evidence" value="ECO:0007669"/>
    <property type="project" value="UniProtKB-KW"/>
</dbReference>
<reference evidence="2 3" key="1">
    <citation type="submission" date="2016-10" db="EMBL/GenBank/DDBJ databases">
        <authorList>
            <person name="de Groot N.N."/>
        </authorList>
    </citation>
    <scope>NUCLEOTIDE SEQUENCE [LARGE SCALE GENOMIC DNA]</scope>
    <source>
        <strain evidence="3">P4B,CCM 7963,CECT 7998,DSM 25260,IBRC-M 10614,KCTC 13821</strain>
    </source>
</reference>
<dbReference type="GO" id="GO:0045893">
    <property type="term" value="P:positive regulation of DNA-templated transcription"/>
    <property type="evidence" value="ECO:0007669"/>
    <property type="project" value="TreeGrafter"/>
</dbReference>
<keyword evidence="3" id="KW-1185">Reference proteome</keyword>
<accession>A0A1G8I696</accession>
<dbReference type="STRING" id="930129.SAMN05216352_10556"/>
<dbReference type="EMBL" id="FNDU01000005">
    <property type="protein sequence ID" value="SDI14468.1"/>
    <property type="molecule type" value="Genomic_DNA"/>
</dbReference>
<keyword evidence="1" id="KW-0319">Glycerol metabolism</keyword>
<dbReference type="InterPro" id="IPR013785">
    <property type="entry name" value="Aldolase_TIM"/>
</dbReference>